<dbReference type="NCBIfam" id="TIGR00125">
    <property type="entry name" value="cyt_tran_rel"/>
    <property type="match status" value="1"/>
</dbReference>
<accession>A0A1T4VKN9</accession>
<dbReference type="AlphaFoldDB" id="A0A1T4VKN9"/>
<dbReference type="InterPro" id="IPR014729">
    <property type="entry name" value="Rossmann-like_a/b/a_fold"/>
</dbReference>
<proteinExistence type="predicted"/>
<keyword evidence="2" id="KW-0808">Transferase</keyword>
<evidence type="ECO:0000256" key="3">
    <source>
        <dbReference type="ARBA" id="ARBA00022695"/>
    </source>
</evidence>
<organism evidence="9 10">
    <name type="scientific">Desulfobaculum bizertense DSM 18034</name>
    <dbReference type="NCBI Taxonomy" id="1121442"/>
    <lineage>
        <taxon>Bacteria</taxon>
        <taxon>Pseudomonadati</taxon>
        <taxon>Thermodesulfobacteriota</taxon>
        <taxon>Desulfovibrionia</taxon>
        <taxon>Desulfovibrionales</taxon>
        <taxon>Desulfovibrionaceae</taxon>
        <taxon>Desulfobaculum</taxon>
    </lineage>
</organism>
<dbReference type="STRING" id="1121442.SAMN02745702_00476"/>
<evidence type="ECO:0000256" key="1">
    <source>
        <dbReference type="ARBA" id="ARBA00012519"/>
    </source>
</evidence>
<dbReference type="GO" id="GO:0005524">
    <property type="term" value="F:ATP binding"/>
    <property type="evidence" value="ECO:0007669"/>
    <property type="project" value="UniProtKB-KW"/>
</dbReference>
<dbReference type="SUPFAM" id="SSF52374">
    <property type="entry name" value="Nucleotidylyl transferase"/>
    <property type="match status" value="1"/>
</dbReference>
<dbReference type="GO" id="GO:0016773">
    <property type="term" value="F:phosphotransferase activity, alcohol group as acceptor"/>
    <property type="evidence" value="ECO:0007669"/>
    <property type="project" value="InterPro"/>
</dbReference>
<sequence length="158" mass="17175">MLSRDDIPSVIAPLRSTRRIVFTNGCFDILHAGHADLLARARQLGDFLIVGVNSSDSVRRLKGPTRPLNPTEQRMYVLASLACVDAVIPFDEDTPYELIQAVQPHVLVKGGDWAIENIVGRDIVEASGGSVHSLKLLPGYSTTGLIQKILRTCSAEAK</sequence>
<dbReference type="GO" id="GO:0016779">
    <property type="term" value="F:nucleotidyltransferase activity"/>
    <property type="evidence" value="ECO:0007669"/>
    <property type="project" value="UniProtKB-KW"/>
</dbReference>
<dbReference type="EC" id="2.7.7.70" evidence="1"/>
<dbReference type="Pfam" id="PF01467">
    <property type="entry name" value="CTP_transf_like"/>
    <property type="match status" value="1"/>
</dbReference>
<dbReference type="GO" id="GO:0005975">
    <property type="term" value="P:carbohydrate metabolic process"/>
    <property type="evidence" value="ECO:0007669"/>
    <property type="project" value="InterPro"/>
</dbReference>
<evidence type="ECO:0000256" key="2">
    <source>
        <dbReference type="ARBA" id="ARBA00022679"/>
    </source>
</evidence>
<evidence type="ECO:0000313" key="10">
    <source>
        <dbReference type="Proteomes" id="UP000189733"/>
    </source>
</evidence>
<dbReference type="Gene3D" id="3.40.50.620">
    <property type="entry name" value="HUPs"/>
    <property type="match status" value="1"/>
</dbReference>
<dbReference type="NCBIfam" id="TIGR02199">
    <property type="entry name" value="rfaE_dom_II"/>
    <property type="match status" value="1"/>
</dbReference>
<dbReference type="Proteomes" id="UP000189733">
    <property type="component" value="Unassembled WGS sequence"/>
</dbReference>
<reference evidence="9 10" key="1">
    <citation type="submission" date="2017-02" db="EMBL/GenBank/DDBJ databases">
        <authorList>
            <person name="Peterson S.W."/>
        </authorList>
    </citation>
    <scope>NUCLEOTIDE SEQUENCE [LARGE SCALE GENOMIC DNA]</scope>
    <source>
        <strain evidence="9 10">DSM 18034</strain>
    </source>
</reference>
<evidence type="ECO:0000313" key="9">
    <source>
        <dbReference type="EMBL" id="SKA65141.1"/>
    </source>
</evidence>
<gene>
    <name evidence="9" type="ORF">SAMN02745702_00476</name>
</gene>
<evidence type="ECO:0000256" key="7">
    <source>
        <dbReference type="ARBA" id="ARBA00047428"/>
    </source>
</evidence>
<evidence type="ECO:0000256" key="5">
    <source>
        <dbReference type="ARBA" id="ARBA00022840"/>
    </source>
</evidence>
<keyword evidence="5" id="KW-0067">ATP-binding</keyword>
<evidence type="ECO:0000256" key="4">
    <source>
        <dbReference type="ARBA" id="ARBA00022741"/>
    </source>
</evidence>
<keyword evidence="4" id="KW-0547">Nucleotide-binding</keyword>
<dbReference type="EMBL" id="FUYA01000001">
    <property type="protein sequence ID" value="SKA65141.1"/>
    <property type="molecule type" value="Genomic_DNA"/>
</dbReference>
<keyword evidence="10" id="KW-1185">Reference proteome</keyword>
<keyword evidence="3" id="KW-0548">Nucleotidyltransferase</keyword>
<dbReference type="InterPro" id="IPR004821">
    <property type="entry name" value="Cyt_trans-like"/>
</dbReference>
<dbReference type="PANTHER" id="PTHR43793">
    <property type="entry name" value="FAD SYNTHASE"/>
    <property type="match status" value="1"/>
</dbReference>
<keyword evidence="6" id="KW-0119">Carbohydrate metabolism</keyword>
<evidence type="ECO:0000256" key="6">
    <source>
        <dbReference type="ARBA" id="ARBA00023277"/>
    </source>
</evidence>
<comment type="catalytic activity">
    <reaction evidence="7">
        <text>D-glycero-beta-D-manno-heptose 1-phosphate + ATP + H(+) = ADP-D-glycero-beta-D-manno-heptose + diphosphate</text>
        <dbReference type="Rhea" id="RHEA:27465"/>
        <dbReference type="ChEBI" id="CHEBI:15378"/>
        <dbReference type="ChEBI" id="CHEBI:30616"/>
        <dbReference type="ChEBI" id="CHEBI:33019"/>
        <dbReference type="ChEBI" id="CHEBI:59967"/>
        <dbReference type="ChEBI" id="CHEBI:61593"/>
        <dbReference type="EC" id="2.7.7.70"/>
    </reaction>
</comment>
<dbReference type="InterPro" id="IPR011914">
    <property type="entry name" value="RfaE_dom_II"/>
</dbReference>
<feature type="domain" description="Cytidyltransferase-like" evidence="8">
    <location>
        <begin position="22"/>
        <end position="115"/>
    </location>
</feature>
<protein>
    <recommendedName>
        <fullName evidence="1">D-glycero-beta-D-manno-heptose 1-phosphate adenylyltransferase</fullName>
        <ecNumber evidence="1">2.7.7.70</ecNumber>
    </recommendedName>
</protein>
<evidence type="ECO:0000259" key="8">
    <source>
        <dbReference type="Pfam" id="PF01467"/>
    </source>
</evidence>
<dbReference type="PANTHER" id="PTHR43793:SF2">
    <property type="entry name" value="BIFUNCTIONAL PROTEIN HLDE"/>
    <property type="match status" value="1"/>
</dbReference>
<name>A0A1T4VKN9_9BACT</name>
<dbReference type="InterPro" id="IPR050385">
    <property type="entry name" value="Archaeal_FAD_synthase"/>
</dbReference>